<sequence length="900" mass="98329">MSTFFHTRAASELRPEQAHRLPSGSQQKRGILHERSASDLNKGRPTIRLVDPDVESPAHKQSPFPRLPSQVLKPTQGSKHDIENLGQPGVSGLKLSHKPSMEQLKAGLVPKPLTLKKYDRFSTLSDSTTTSQADTLIDSLFSPTSSSHRHSYDATLRGTPTVFEGGKEEEEHLEPLEENVDDSPTYHSPLASDSDSGNGSSARHGHHGSEALTALPAPPKSPSTAPYFDIERPPTPPRHSRRKSSATLGSIDSPSFGPHSPQLAPRSGTQASLPELAATPPEVPARQRAASDATENVIRVVRSTDSINAQYATVRPPTAKSQSASSLWTTESADSLPQLSVPRKRSRSRMHSASASMSALPPFMREQNYSSHLSTIPSESERNTTFISQSSAVNTSSPYRRRTISTPSVSSSYSSSPVIGPIPESESDSEEARPGVMRNQSAIPEPLFSSSSAPVLPQGRTSVRIISMTRESDEGDDTIAELQPPPLRQKRSGYLPQQRSQPEMRPESRRSVQSHHGSNRGSQSSIVFPQWAKSFYQGGAVLASAAASVVSLNRATPSQSQSTLAPMTPQQQKQQMPMIFRPFHPWHSRNQSTNTNGSRLDTPMTARTYRTYDSNWTAASPGSSHFLPSIFRPRTRPRAYTDLTERTDYTTQTDFTAATDFTNGDYETITSSQEDDFSSRSDSMSISIAQPVTVTSHGRAFARGSFRQTLRNKPSFAPPVELPDNGVGVSLSSRHSAATRNVTPRNITPGSQRQRAATTSTAEYPRHLSLDRSFVAPPHLAPTKRASYALSAWKAPSFNDDLGTLVKERGNRQILLFCLGFLCPLLWILAAVLPLPEQPVEELGVDGEKIVGMQSGEDWTWEAEKRYMKAKWWRTLNRIMSVVGVGVVAAIIALAVVAST</sequence>
<evidence type="ECO:0000313" key="1">
    <source>
        <dbReference type="EMBL" id="KAK8200795.1"/>
    </source>
</evidence>
<gene>
    <name evidence="1" type="ORF">M8818_006111</name>
</gene>
<name>A0ACC3S7L5_9PEZI</name>
<accession>A0ACC3S7L5</accession>
<reference evidence="1" key="1">
    <citation type="submission" date="2024-02" db="EMBL/GenBank/DDBJ databases">
        <title>Metagenome Assembled Genome of Zalaria obscura JY119.</title>
        <authorList>
            <person name="Vighnesh L."/>
            <person name="Jagadeeshwari U."/>
            <person name="Venkata Ramana C."/>
            <person name="Sasikala C."/>
        </authorList>
    </citation>
    <scope>NUCLEOTIDE SEQUENCE</scope>
    <source>
        <strain evidence="1">JY119</strain>
    </source>
</reference>
<keyword evidence="2" id="KW-1185">Reference proteome</keyword>
<dbReference type="Proteomes" id="UP001320706">
    <property type="component" value="Unassembled WGS sequence"/>
</dbReference>
<protein>
    <submittedName>
        <fullName evidence="1">Uncharacterized protein</fullName>
    </submittedName>
</protein>
<organism evidence="1 2">
    <name type="scientific">Zalaria obscura</name>
    <dbReference type="NCBI Taxonomy" id="2024903"/>
    <lineage>
        <taxon>Eukaryota</taxon>
        <taxon>Fungi</taxon>
        <taxon>Dikarya</taxon>
        <taxon>Ascomycota</taxon>
        <taxon>Pezizomycotina</taxon>
        <taxon>Dothideomycetes</taxon>
        <taxon>Dothideomycetidae</taxon>
        <taxon>Dothideales</taxon>
        <taxon>Zalariaceae</taxon>
        <taxon>Zalaria</taxon>
    </lineage>
</organism>
<evidence type="ECO:0000313" key="2">
    <source>
        <dbReference type="Proteomes" id="UP001320706"/>
    </source>
</evidence>
<comment type="caution">
    <text evidence="1">The sequence shown here is derived from an EMBL/GenBank/DDBJ whole genome shotgun (WGS) entry which is preliminary data.</text>
</comment>
<proteinExistence type="predicted"/>
<dbReference type="EMBL" id="JAMKPW020000038">
    <property type="protein sequence ID" value="KAK8200795.1"/>
    <property type="molecule type" value="Genomic_DNA"/>
</dbReference>